<dbReference type="Gene3D" id="3.10.129.10">
    <property type="entry name" value="Hotdog Thioesterase"/>
    <property type="match status" value="1"/>
</dbReference>
<dbReference type="InterPro" id="IPR029069">
    <property type="entry name" value="HotDog_dom_sf"/>
</dbReference>
<name>A0A7X3SMY1_9HYPH</name>
<keyword evidence="3" id="KW-1185">Reference proteome</keyword>
<dbReference type="RefSeq" id="WP_160883311.1">
    <property type="nucleotide sequence ID" value="NZ_WURB01000002.1"/>
</dbReference>
<organism evidence="2 3">
    <name type="scientific">Microvirga makkahensis</name>
    <dbReference type="NCBI Taxonomy" id="1128670"/>
    <lineage>
        <taxon>Bacteria</taxon>
        <taxon>Pseudomonadati</taxon>
        <taxon>Pseudomonadota</taxon>
        <taxon>Alphaproteobacteria</taxon>
        <taxon>Hyphomicrobiales</taxon>
        <taxon>Methylobacteriaceae</taxon>
        <taxon>Microvirga</taxon>
    </lineage>
</organism>
<dbReference type="Proteomes" id="UP000436483">
    <property type="component" value="Unassembled WGS sequence"/>
</dbReference>
<dbReference type="EMBL" id="WURB01000002">
    <property type="protein sequence ID" value="MXQ10715.1"/>
    <property type="molecule type" value="Genomic_DNA"/>
</dbReference>
<reference evidence="2 3" key="2">
    <citation type="submission" date="2020-01" db="EMBL/GenBank/DDBJ databases">
        <title>Microvirga sp. nov., an arsenate reduction bacterium isolated from Tibet hotspring sediments.</title>
        <authorList>
            <person name="Xian W.-D."/>
            <person name="Li W.-J."/>
        </authorList>
    </citation>
    <scope>NUCLEOTIDE SEQUENCE [LARGE SCALE GENOMIC DNA]</scope>
    <source>
        <strain evidence="2 3">KCTC 23863</strain>
    </source>
</reference>
<evidence type="ECO:0000313" key="3">
    <source>
        <dbReference type="Proteomes" id="UP000436483"/>
    </source>
</evidence>
<evidence type="ECO:0000313" key="2">
    <source>
        <dbReference type="EMBL" id="MXQ10715.1"/>
    </source>
</evidence>
<comment type="caution">
    <text evidence="2">The sequence shown here is derived from an EMBL/GenBank/DDBJ whole genome shotgun (WGS) entry which is preliminary data.</text>
</comment>
<dbReference type="PANTHER" id="PTHR43240:SF20">
    <property type="entry name" value="MEDIUM_LONG-CHAIN ACYL-COA THIOESTERASE YIGI"/>
    <property type="match status" value="1"/>
</dbReference>
<evidence type="ECO:0000259" key="1">
    <source>
        <dbReference type="Pfam" id="PF03061"/>
    </source>
</evidence>
<gene>
    <name evidence="2" type="ORF">GR328_04480</name>
</gene>
<dbReference type="OrthoDB" id="3477511at2"/>
<accession>A0A7X3SMY1</accession>
<proteinExistence type="predicted"/>
<dbReference type="Pfam" id="PF03061">
    <property type="entry name" value="4HBT"/>
    <property type="match status" value="1"/>
</dbReference>
<feature type="domain" description="Thioesterase" evidence="1">
    <location>
        <begin position="62"/>
        <end position="135"/>
    </location>
</feature>
<dbReference type="CDD" id="cd03443">
    <property type="entry name" value="PaaI_thioesterase"/>
    <property type="match status" value="1"/>
</dbReference>
<dbReference type="SUPFAM" id="SSF54637">
    <property type="entry name" value="Thioesterase/thiol ester dehydrase-isomerase"/>
    <property type="match status" value="1"/>
</dbReference>
<sequence>MTEPSPELIFAAATGFEPASEGWEIHPDTGFIGLIGPFWQRWDGERWILGLVTQPKHRNRRGVVQGGVLMTFADRALGMTAWHETGHQPQATIQLDVHFVEKVRIGRFVESRCQVVRRTRSLVFVGGTLIADSRVVATANGIWKILDRSKTSPG</sequence>
<protein>
    <submittedName>
        <fullName evidence="2">PaaI family thioesterase</fullName>
    </submittedName>
</protein>
<dbReference type="InterPro" id="IPR006683">
    <property type="entry name" value="Thioestr_dom"/>
</dbReference>
<dbReference type="GO" id="GO:0016790">
    <property type="term" value="F:thiolester hydrolase activity"/>
    <property type="evidence" value="ECO:0007669"/>
    <property type="project" value="UniProtKB-ARBA"/>
</dbReference>
<reference evidence="2 3" key="1">
    <citation type="submission" date="2019-12" db="EMBL/GenBank/DDBJ databases">
        <authorList>
            <person name="Yuan C.-G."/>
        </authorList>
    </citation>
    <scope>NUCLEOTIDE SEQUENCE [LARGE SCALE GENOMIC DNA]</scope>
    <source>
        <strain evidence="2 3">KCTC 23863</strain>
    </source>
</reference>
<dbReference type="PANTHER" id="PTHR43240">
    <property type="entry name" value="1,4-DIHYDROXY-2-NAPHTHOYL-COA THIOESTERASE 1"/>
    <property type="match status" value="1"/>
</dbReference>
<dbReference type="AlphaFoldDB" id="A0A7X3SMY1"/>